<dbReference type="EMBL" id="REGN01001190">
    <property type="protein sequence ID" value="RNA36426.1"/>
    <property type="molecule type" value="Genomic_DNA"/>
</dbReference>
<sequence length="60" mass="7089">MLESIKLLSVLLNQDYVHKLIIKLNSLRNDSQIYLELFKLAKNIHTYQISSVLKVFEIEQ</sequence>
<evidence type="ECO:0000313" key="1">
    <source>
        <dbReference type="EMBL" id="RNA36426.1"/>
    </source>
</evidence>
<evidence type="ECO:0000313" key="2">
    <source>
        <dbReference type="Proteomes" id="UP000276133"/>
    </source>
</evidence>
<keyword evidence="2" id="KW-1185">Reference proteome</keyword>
<accession>A0A3M7SL02</accession>
<reference evidence="1 2" key="1">
    <citation type="journal article" date="2018" name="Sci. Rep.">
        <title>Genomic signatures of local adaptation to the degree of environmental predictability in rotifers.</title>
        <authorList>
            <person name="Franch-Gras L."/>
            <person name="Hahn C."/>
            <person name="Garcia-Roger E.M."/>
            <person name="Carmona M.J."/>
            <person name="Serra M."/>
            <person name="Gomez A."/>
        </authorList>
    </citation>
    <scope>NUCLEOTIDE SEQUENCE [LARGE SCALE GENOMIC DNA]</scope>
    <source>
        <strain evidence="1">HYR1</strain>
    </source>
</reference>
<proteinExistence type="predicted"/>
<dbReference type="Proteomes" id="UP000276133">
    <property type="component" value="Unassembled WGS sequence"/>
</dbReference>
<protein>
    <submittedName>
        <fullName evidence="1">Uncharacterized protein</fullName>
    </submittedName>
</protein>
<dbReference type="AlphaFoldDB" id="A0A3M7SL02"/>
<gene>
    <name evidence="1" type="ORF">BpHYR1_027733</name>
</gene>
<name>A0A3M7SL02_BRAPC</name>
<organism evidence="1 2">
    <name type="scientific">Brachionus plicatilis</name>
    <name type="common">Marine rotifer</name>
    <name type="synonym">Brachionus muelleri</name>
    <dbReference type="NCBI Taxonomy" id="10195"/>
    <lineage>
        <taxon>Eukaryota</taxon>
        <taxon>Metazoa</taxon>
        <taxon>Spiralia</taxon>
        <taxon>Gnathifera</taxon>
        <taxon>Rotifera</taxon>
        <taxon>Eurotatoria</taxon>
        <taxon>Monogononta</taxon>
        <taxon>Pseudotrocha</taxon>
        <taxon>Ploima</taxon>
        <taxon>Brachionidae</taxon>
        <taxon>Brachionus</taxon>
    </lineage>
</organism>
<comment type="caution">
    <text evidence="1">The sequence shown here is derived from an EMBL/GenBank/DDBJ whole genome shotgun (WGS) entry which is preliminary data.</text>
</comment>